<feature type="compositionally biased region" description="Low complexity" evidence="1">
    <location>
        <begin position="277"/>
        <end position="286"/>
    </location>
</feature>
<sequence>MPMLLSPSPSETESEPETDDPTLLLAAGTQSRLRRRPAVAVHARLLPDSSAPGTAISCGSERDADDWWDARTAACVPFLPLPLDGDPRRTPLPSRAPRTSTGCGTRVHGSAHAARGGGRWVGYVDGVEATVVRLGSEYFAEIDRSSLGLGVAGCECAVDGVGCAVCGNALGALHTHCRIHQPRKGQAHYVFLPAAVSPPIKDATAQYVSYVFEFPQIWFPPQKYIYPRTLHSASPAASASASTSTLTPTPTSTSTSAPAPRPRRRKHPPAPRRPRARPAMGTRTPPHLVRAPPLHPNAADSWTPEPPRPARSETLWSPGEPDPDTLPRPRTPPARAESRTAEVARIEAQLAASFLEAAHAVGAESGSGTGSRMLVGDAAEAAFRRLVGIAVPGRLRTPPTTTTPPEPLPVPEMETETEEGEVVERMEVDGPANSMPVPIPQDTNPAPEAETETETVQSDPAELDSWLIEPLFVADSQMTDDPRVRARVGSDGAARPGGAARADRVLDPADAASAPTAADG</sequence>
<feature type="region of interest" description="Disordered" evidence="1">
    <location>
        <begin position="86"/>
        <end position="110"/>
    </location>
</feature>
<name>A0A8H7D5M2_9AGAR</name>
<feature type="compositionally biased region" description="Low complexity" evidence="1">
    <location>
        <begin position="491"/>
        <end position="500"/>
    </location>
</feature>
<dbReference type="AlphaFoldDB" id="A0A8H7D5M2"/>
<evidence type="ECO:0000313" key="3">
    <source>
        <dbReference type="Proteomes" id="UP000620124"/>
    </source>
</evidence>
<feature type="compositionally biased region" description="Low complexity" evidence="1">
    <location>
        <begin position="237"/>
        <end position="258"/>
    </location>
</feature>
<gene>
    <name evidence="2" type="ORF">MVEN_00705300</name>
</gene>
<dbReference type="EMBL" id="JACAZI010000005">
    <property type="protein sequence ID" value="KAF7359801.1"/>
    <property type="molecule type" value="Genomic_DNA"/>
</dbReference>
<organism evidence="2 3">
    <name type="scientific">Mycena venus</name>
    <dbReference type="NCBI Taxonomy" id="2733690"/>
    <lineage>
        <taxon>Eukaryota</taxon>
        <taxon>Fungi</taxon>
        <taxon>Dikarya</taxon>
        <taxon>Basidiomycota</taxon>
        <taxon>Agaricomycotina</taxon>
        <taxon>Agaricomycetes</taxon>
        <taxon>Agaricomycetidae</taxon>
        <taxon>Agaricales</taxon>
        <taxon>Marasmiineae</taxon>
        <taxon>Mycenaceae</taxon>
        <taxon>Mycena</taxon>
    </lineage>
</organism>
<dbReference type="Proteomes" id="UP000620124">
    <property type="component" value="Unassembled WGS sequence"/>
</dbReference>
<feature type="compositionally biased region" description="Pro residues" evidence="1">
    <location>
        <begin position="401"/>
        <end position="410"/>
    </location>
</feature>
<comment type="caution">
    <text evidence="2">The sequence shown here is derived from an EMBL/GenBank/DDBJ whole genome shotgun (WGS) entry which is preliminary data.</text>
</comment>
<evidence type="ECO:0000313" key="2">
    <source>
        <dbReference type="EMBL" id="KAF7359801.1"/>
    </source>
</evidence>
<feature type="compositionally biased region" description="Low complexity" evidence="1">
    <location>
        <begin position="508"/>
        <end position="520"/>
    </location>
</feature>
<proteinExistence type="predicted"/>
<dbReference type="OrthoDB" id="5600002at2759"/>
<reference evidence="2" key="1">
    <citation type="submission" date="2020-05" db="EMBL/GenBank/DDBJ databases">
        <title>Mycena genomes resolve the evolution of fungal bioluminescence.</title>
        <authorList>
            <person name="Tsai I.J."/>
        </authorList>
    </citation>
    <scope>NUCLEOTIDE SEQUENCE</scope>
    <source>
        <strain evidence="2">CCC161011</strain>
    </source>
</reference>
<feature type="region of interest" description="Disordered" evidence="1">
    <location>
        <begin position="474"/>
        <end position="520"/>
    </location>
</feature>
<protein>
    <submittedName>
        <fullName evidence="2">Uncharacterized protein</fullName>
    </submittedName>
</protein>
<feature type="region of interest" description="Disordered" evidence="1">
    <location>
        <begin position="237"/>
        <end position="339"/>
    </location>
</feature>
<feature type="region of interest" description="Disordered" evidence="1">
    <location>
        <begin position="1"/>
        <end position="20"/>
    </location>
</feature>
<feature type="region of interest" description="Disordered" evidence="1">
    <location>
        <begin position="393"/>
        <end position="461"/>
    </location>
</feature>
<keyword evidence="3" id="KW-1185">Reference proteome</keyword>
<feature type="compositionally biased region" description="Basic residues" evidence="1">
    <location>
        <begin position="261"/>
        <end position="276"/>
    </location>
</feature>
<accession>A0A8H7D5M2</accession>
<evidence type="ECO:0000256" key="1">
    <source>
        <dbReference type="SAM" id="MobiDB-lite"/>
    </source>
</evidence>
<feature type="compositionally biased region" description="Low complexity" evidence="1">
    <location>
        <begin position="1"/>
        <end position="11"/>
    </location>
</feature>